<keyword evidence="2" id="KW-1185">Reference proteome</keyword>
<comment type="caution">
    <text evidence="1">The sequence shown here is derived from an EMBL/GenBank/DDBJ whole genome shotgun (WGS) entry which is preliminary data.</text>
</comment>
<accession>A0AAE1DSZ3</accession>
<evidence type="ECO:0000313" key="1">
    <source>
        <dbReference type="EMBL" id="KAK3780523.1"/>
    </source>
</evidence>
<organism evidence="1 2">
    <name type="scientific">Elysia crispata</name>
    <name type="common">lettuce slug</name>
    <dbReference type="NCBI Taxonomy" id="231223"/>
    <lineage>
        <taxon>Eukaryota</taxon>
        <taxon>Metazoa</taxon>
        <taxon>Spiralia</taxon>
        <taxon>Lophotrochozoa</taxon>
        <taxon>Mollusca</taxon>
        <taxon>Gastropoda</taxon>
        <taxon>Heterobranchia</taxon>
        <taxon>Euthyneura</taxon>
        <taxon>Panpulmonata</taxon>
        <taxon>Sacoglossa</taxon>
        <taxon>Placobranchoidea</taxon>
        <taxon>Plakobranchidae</taxon>
        <taxon>Elysia</taxon>
    </lineage>
</organism>
<dbReference type="Proteomes" id="UP001283361">
    <property type="component" value="Unassembled WGS sequence"/>
</dbReference>
<protein>
    <submittedName>
        <fullName evidence="1">Uncharacterized protein</fullName>
    </submittedName>
</protein>
<reference evidence="1" key="1">
    <citation type="journal article" date="2023" name="G3 (Bethesda)">
        <title>A reference genome for the long-term kleptoplast-retaining sea slug Elysia crispata morphotype clarki.</title>
        <authorList>
            <person name="Eastman K.E."/>
            <person name="Pendleton A.L."/>
            <person name="Shaikh M.A."/>
            <person name="Suttiyut T."/>
            <person name="Ogas R."/>
            <person name="Tomko P."/>
            <person name="Gavelis G."/>
            <person name="Widhalm J.R."/>
            <person name="Wisecaver J.H."/>
        </authorList>
    </citation>
    <scope>NUCLEOTIDE SEQUENCE</scope>
    <source>
        <strain evidence="1">ECLA1</strain>
    </source>
</reference>
<name>A0AAE1DSZ3_9GAST</name>
<dbReference type="EMBL" id="JAWDGP010002710">
    <property type="protein sequence ID" value="KAK3780523.1"/>
    <property type="molecule type" value="Genomic_DNA"/>
</dbReference>
<dbReference type="AlphaFoldDB" id="A0AAE1DSZ3"/>
<evidence type="ECO:0000313" key="2">
    <source>
        <dbReference type="Proteomes" id="UP001283361"/>
    </source>
</evidence>
<proteinExistence type="predicted"/>
<sequence length="101" mass="11280">MPYIFNEPGIGLVLTSPGIKLVSEIWTETLDGERRIEPKISADLNNCRAIHNGTPSPPAQLYTMAHPALLPSYTQWHTQPSCPAIHYDTPSPLPSYTQWHT</sequence>
<gene>
    <name evidence="1" type="ORF">RRG08_031998</name>
</gene>